<evidence type="ECO:0000256" key="4">
    <source>
        <dbReference type="ARBA" id="ARBA00023136"/>
    </source>
</evidence>
<sequence length="178" mass="19722">MINLLIIIAVVWNFYIGYTRGIILQAFYSVSLIVSGIIAGMYYQKIAKLITLWVPYSNPVEGAKVNFFTSVDIFQLGKVYYKGVAFVAIFVAVYLICRLIGIFLHFAPISYFENWVTNTISGGLASLTTLVFSSLGLSVLATIPMDVIQNHLAASSFAKLLINHFPILTAVLQKLWVG</sequence>
<comment type="subcellular location">
    <subcellularLocation>
        <location evidence="1">Membrane</location>
        <topology evidence="1">Multi-pass membrane protein</topology>
    </subcellularLocation>
</comment>
<evidence type="ECO:0000313" key="6">
    <source>
        <dbReference type="EMBL" id="MFC3927282.1"/>
    </source>
</evidence>
<keyword evidence="2 5" id="KW-0812">Transmembrane</keyword>
<feature type="transmembrane region" description="Helical" evidence="5">
    <location>
        <begin position="84"/>
        <end position="107"/>
    </location>
</feature>
<proteinExistence type="predicted"/>
<dbReference type="EMBL" id="JBHRZV010000006">
    <property type="protein sequence ID" value="MFC3927282.1"/>
    <property type="molecule type" value="Genomic_DNA"/>
</dbReference>
<accession>A0ABV8CT60</accession>
<dbReference type="Proteomes" id="UP001595807">
    <property type="component" value="Unassembled WGS sequence"/>
</dbReference>
<evidence type="ECO:0000313" key="7">
    <source>
        <dbReference type="Proteomes" id="UP001595807"/>
    </source>
</evidence>
<evidence type="ECO:0000256" key="3">
    <source>
        <dbReference type="ARBA" id="ARBA00022989"/>
    </source>
</evidence>
<dbReference type="PANTHER" id="PTHR37306">
    <property type="entry name" value="COLICIN V PRODUCTION PROTEIN"/>
    <property type="match status" value="1"/>
</dbReference>
<evidence type="ECO:0000256" key="5">
    <source>
        <dbReference type="SAM" id="Phobius"/>
    </source>
</evidence>
<gene>
    <name evidence="6" type="ORF">ACFORF_01355</name>
</gene>
<dbReference type="RefSeq" id="WP_380424632.1">
    <property type="nucleotide sequence ID" value="NZ_JBHRZV010000006.1"/>
</dbReference>
<name>A0ABV8CT60_9STRE</name>
<reference evidence="7" key="1">
    <citation type="journal article" date="2019" name="Int. J. Syst. Evol. Microbiol.">
        <title>The Global Catalogue of Microorganisms (GCM) 10K type strain sequencing project: providing services to taxonomists for standard genome sequencing and annotation.</title>
        <authorList>
            <consortium name="The Broad Institute Genomics Platform"/>
            <consortium name="The Broad Institute Genome Sequencing Center for Infectious Disease"/>
            <person name="Wu L."/>
            <person name="Ma J."/>
        </authorList>
    </citation>
    <scope>NUCLEOTIDE SEQUENCE [LARGE SCALE GENOMIC DNA]</scope>
    <source>
        <strain evidence="7">CCUG 67170</strain>
    </source>
</reference>
<keyword evidence="4 5" id="KW-0472">Membrane</keyword>
<dbReference type="PANTHER" id="PTHR37306:SF1">
    <property type="entry name" value="COLICIN V PRODUCTION PROTEIN"/>
    <property type="match status" value="1"/>
</dbReference>
<evidence type="ECO:0000256" key="2">
    <source>
        <dbReference type="ARBA" id="ARBA00022692"/>
    </source>
</evidence>
<keyword evidence="3 5" id="KW-1133">Transmembrane helix</keyword>
<keyword evidence="7" id="KW-1185">Reference proteome</keyword>
<evidence type="ECO:0000256" key="1">
    <source>
        <dbReference type="ARBA" id="ARBA00004141"/>
    </source>
</evidence>
<comment type="caution">
    <text evidence="6">The sequence shown here is derived from an EMBL/GenBank/DDBJ whole genome shotgun (WGS) entry which is preliminary data.</text>
</comment>
<feature type="transmembrane region" description="Helical" evidence="5">
    <location>
        <begin position="22"/>
        <end position="43"/>
    </location>
</feature>
<dbReference type="Pfam" id="PF02674">
    <property type="entry name" value="Colicin_V"/>
    <property type="match status" value="1"/>
</dbReference>
<dbReference type="InterPro" id="IPR003825">
    <property type="entry name" value="Colicin-V_CvpA"/>
</dbReference>
<feature type="transmembrane region" description="Helical" evidence="5">
    <location>
        <begin position="127"/>
        <end position="148"/>
    </location>
</feature>
<organism evidence="6 7">
    <name type="scientific">Streptococcus caprae</name>
    <dbReference type="NCBI Taxonomy" id="1640501"/>
    <lineage>
        <taxon>Bacteria</taxon>
        <taxon>Bacillati</taxon>
        <taxon>Bacillota</taxon>
        <taxon>Bacilli</taxon>
        <taxon>Lactobacillales</taxon>
        <taxon>Streptococcaceae</taxon>
        <taxon>Streptococcus</taxon>
    </lineage>
</organism>
<protein>
    <submittedName>
        <fullName evidence="6">CvpA family protein</fullName>
    </submittedName>
</protein>